<dbReference type="Proteomes" id="UP000284822">
    <property type="component" value="Unassembled WGS sequence"/>
</dbReference>
<comment type="caution">
    <text evidence="1">The sequence shown here is derived from an EMBL/GenBank/DDBJ whole genome shotgun (WGS) entry which is preliminary data.</text>
</comment>
<name>A0A3R6V6A4_9LACO</name>
<organism evidence="1 2">
    <name type="scientific">Bombilactobacillus bombi</name>
    <dbReference type="NCBI Taxonomy" id="1303590"/>
    <lineage>
        <taxon>Bacteria</taxon>
        <taxon>Bacillati</taxon>
        <taxon>Bacillota</taxon>
        <taxon>Bacilli</taxon>
        <taxon>Lactobacillales</taxon>
        <taxon>Lactobacillaceae</taxon>
        <taxon>Bombilactobacillus</taxon>
    </lineage>
</organism>
<dbReference type="AlphaFoldDB" id="A0A3R6V6A4"/>
<evidence type="ECO:0000313" key="1">
    <source>
        <dbReference type="EMBL" id="RHW46097.1"/>
    </source>
</evidence>
<protein>
    <submittedName>
        <fullName evidence="1">Uncharacterized protein</fullName>
    </submittedName>
</protein>
<reference evidence="1 2" key="1">
    <citation type="submission" date="2018-07" db="EMBL/GenBank/DDBJ databases">
        <title>Genome sequences of six Lactobacillus spp. isolated from bumble bee guts.</title>
        <authorList>
            <person name="Motta E.V.S."/>
            <person name="Moran N.A."/>
        </authorList>
    </citation>
    <scope>NUCLEOTIDE SEQUENCE [LARGE SCALE GENOMIC DNA]</scope>
    <source>
        <strain evidence="1 2">LV-8.1</strain>
    </source>
</reference>
<dbReference type="EMBL" id="QOCS01000014">
    <property type="protein sequence ID" value="RHW46097.1"/>
    <property type="molecule type" value="Genomic_DNA"/>
</dbReference>
<sequence>MYPKLRRTNCDFGNTNKNNKQNIGQAKMMKFSNVERLDGHLNKELLRIYRDKTCTVNDIYNTFKIINEYRICNNPIWKDYYNYLLLTIRRLENKGCNVKNLKFTFLKLKKQLFKE</sequence>
<evidence type="ECO:0000313" key="2">
    <source>
        <dbReference type="Proteomes" id="UP000284822"/>
    </source>
</evidence>
<gene>
    <name evidence="1" type="ORF">DS832_07040</name>
</gene>
<accession>A0A3R6V6A4</accession>
<proteinExistence type="predicted"/>